<comment type="similarity">
    <text evidence="4">In the N-terminal section; belongs to the acetate CoA ligase alpha subunit family.</text>
</comment>
<evidence type="ECO:0000256" key="1">
    <source>
        <dbReference type="ARBA" id="ARBA00022598"/>
    </source>
</evidence>
<dbReference type="Proteomes" id="UP000318405">
    <property type="component" value="Unassembled WGS sequence"/>
</dbReference>
<evidence type="ECO:0000256" key="4">
    <source>
        <dbReference type="ARBA" id="ARBA00060888"/>
    </source>
</evidence>
<dbReference type="SUPFAM" id="SSF51735">
    <property type="entry name" value="NAD(P)-binding Rossmann-fold domains"/>
    <property type="match status" value="1"/>
</dbReference>
<dbReference type="InterPro" id="IPR013815">
    <property type="entry name" value="ATP_grasp_subdomain_1"/>
</dbReference>
<dbReference type="GO" id="GO:0016874">
    <property type="term" value="F:ligase activity"/>
    <property type="evidence" value="ECO:0007669"/>
    <property type="project" value="UniProtKB-KW"/>
</dbReference>
<dbReference type="InterPro" id="IPR016102">
    <property type="entry name" value="Succinyl-CoA_synth-like"/>
</dbReference>
<keyword evidence="1 6" id="KW-0436">Ligase</keyword>
<keyword evidence="3" id="KW-0067">ATP-binding</keyword>
<dbReference type="EMBL" id="VLTJ01000004">
    <property type="protein sequence ID" value="TSH98636.1"/>
    <property type="molecule type" value="Genomic_DNA"/>
</dbReference>
<evidence type="ECO:0000256" key="2">
    <source>
        <dbReference type="ARBA" id="ARBA00022741"/>
    </source>
</evidence>
<dbReference type="SMART" id="SM00881">
    <property type="entry name" value="CoA_binding"/>
    <property type="match status" value="1"/>
</dbReference>
<dbReference type="SUPFAM" id="SSF52210">
    <property type="entry name" value="Succinyl-CoA synthetase domains"/>
    <property type="match status" value="2"/>
</dbReference>
<dbReference type="PANTHER" id="PTHR43334">
    <property type="entry name" value="ACETATE--COA LIGASE [ADP-FORMING]"/>
    <property type="match status" value="1"/>
</dbReference>
<protein>
    <submittedName>
        <fullName evidence="6">Acetate--CoA ligase family protein</fullName>
    </submittedName>
</protein>
<dbReference type="OrthoDB" id="8664175at2"/>
<dbReference type="PANTHER" id="PTHR43334:SF1">
    <property type="entry name" value="3-HYDROXYPROPIONATE--COA LIGASE [ADP-FORMING]"/>
    <property type="match status" value="1"/>
</dbReference>
<dbReference type="InterPro" id="IPR032875">
    <property type="entry name" value="Succ_CoA_lig_flav_dom"/>
</dbReference>
<accession>A0A556B0C1</accession>
<evidence type="ECO:0000313" key="6">
    <source>
        <dbReference type="EMBL" id="TSH98636.1"/>
    </source>
</evidence>
<dbReference type="Gene3D" id="3.30.1490.20">
    <property type="entry name" value="ATP-grasp fold, A domain"/>
    <property type="match status" value="1"/>
</dbReference>
<dbReference type="RefSeq" id="WP_143946543.1">
    <property type="nucleotide sequence ID" value="NZ_BAABMB010000001.1"/>
</dbReference>
<gene>
    <name evidence="6" type="ORF">FOZ76_02485</name>
</gene>
<reference evidence="6 7" key="1">
    <citation type="submission" date="2019-07" db="EMBL/GenBank/DDBJ databases">
        <title>Qingshengfaniella alkalisoli gen. nov., sp. nov., isolated from saline soil.</title>
        <authorList>
            <person name="Xu L."/>
            <person name="Huang X.-X."/>
            <person name="Sun J.-Q."/>
        </authorList>
    </citation>
    <scope>NUCLEOTIDE SEQUENCE [LARGE SCALE GENOMIC DNA]</scope>
    <source>
        <strain evidence="6 7">DSM 27279</strain>
    </source>
</reference>
<evidence type="ECO:0000256" key="3">
    <source>
        <dbReference type="ARBA" id="ARBA00022840"/>
    </source>
</evidence>
<evidence type="ECO:0000259" key="5">
    <source>
        <dbReference type="SMART" id="SM00881"/>
    </source>
</evidence>
<dbReference type="InterPro" id="IPR051538">
    <property type="entry name" value="Acyl-CoA_Synth/Transferase"/>
</dbReference>
<organism evidence="6 7">
    <name type="scientific">Verticiella sediminum</name>
    <dbReference type="NCBI Taxonomy" id="1247510"/>
    <lineage>
        <taxon>Bacteria</taxon>
        <taxon>Pseudomonadati</taxon>
        <taxon>Pseudomonadota</taxon>
        <taxon>Betaproteobacteria</taxon>
        <taxon>Burkholderiales</taxon>
        <taxon>Alcaligenaceae</taxon>
        <taxon>Verticiella</taxon>
    </lineage>
</organism>
<dbReference type="Gene3D" id="3.40.50.720">
    <property type="entry name" value="NAD(P)-binding Rossmann-like Domain"/>
    <property type="match status" value="1"/>
</dbReference>
<proteinExistence type="inferred from homology"/>
<dbReference type="InterPro" id="IPR036291">
    <property type="entry name" value="NAD(P)-bd_dom_sf"/>
</dbReference>
<dbReference type="Pfam" id="PF13607">
    <property type="entry name" value="Succ_CoA_lig"/>
    <property type="match status" value="1"/>
</dbReference>
<keyword evidence="2" id="KW-0547">Nucleotide-binding</keyword>
<dbReference type="SUPFAM" id="SSF56059">
    <property type="entry name" value="Glutathione synthetase ATP-binding domain-like"/>
    <property type="match status" value="1"/>
</dbReference>
<comment type="caution">
    <text evidence="6">The sequence shown here is derived from an EMBL/GenBank/DDBJ whole genome shotgun (WGS) entry which is preliminary data.</text>
</comment>
<dbReference type="InterPro" id="IPR003781">
    <property type="entry name" value="CoA-bd"/>
</dbReference>
<name>A0A556B0C1_9BURK</name>
<feature type="domain" description="CoA-binding" evidence="5">
    <location>
        <begin position="16"/>
        <end position="109"/>
    </location>
</feature>
<dbReference type="Pfam" id="PF13380">
    <property type="entry name" value="CoA_binding_2"/>
    <property type="match status" value="1"/>
</dbReference>
<dbReference type="Gene3D" id="3.30.470.20">
    <property type="entry name" value="ATP-grasp fold, B domain"/>
    <property type="match status" value="1"/>
</dbReference>
<keyword evidence="7" id="KW-1185">Reference proteome</keyword>
<evidence type="ECO:0000313" key="7">
    <source>
        <dbReference type="Proteomes" id="UP000318405"/>
    </source>
</evidence>
<dbReference type="Gene3D" id="3.40.50.261">
    <property type="entry name" value="Succinyl-CoA synthetase domains"/>
    <property type="match status" value="2"/>
</dbReference>
<sequence length="716" mass="74774">MSISRSLYPSRELQPLFAPASIAVVDFSSKARSFGARTVQNLAGSGARLWTVNPKLQADAGQGIYRSVQELPEVPECVVIAVPRDAVYGVAGDCARLGVKGAIVYASGYSETGAAGHRVMQERLSGLARDTGMRILGPNCIGILSEGGRLRLTFAEAPDLGQPRGASIGLVSQSGGLGLALAQAAEHGVAFSHVLTAGNSCDVDVADQVAYLAEHPDCRVIACLFEGMADPQRLLAAGRLALSQGKPVVVHKIATGEEGTRAAMSHTGSLAGSAAVYRAAFEDAGFVAVEAFEALVETAAFFAKAGRPAAHGVAALSTSGGAAIMVADAAERHRVALPQPSETAAQVLRSHIPEFGTVRNPCDMTAQILSNPGALQACARALLDDASYGALVFPNAYAYAPAIDRLATLDLVAGQAGKPVCCVWLSQSLGGPGTVQAEASAHVALFRSMDRCMATLRAWHRYDQRLRRDGTVAGRLAPPDAIRALASAANDGAATLTEHSAKRVLAAYGIPVVDECLVRSAQEAVRAARGFGGRVALKVLSADIPHKTEAGGVRLDLHGDVEVACAYEEILVSAMRYAPDAHIDGVLVQPMVRRDLELIVGGRRDPQFGPTIVVGLGGIFVELLRDSVVALAPLSPAAAREMLDQLRGRALFDGFRGAVPTDIAQLAQVIARVGEMLADGADMIEELDINPLVISDGRPIAVDALIALETTSPRRL</sequence>
<dbReference type="Pfam" id="PF13549">
    <property type="entry name" value="ATP-grasp_5"/>
    <property type="match status" value="1"/>
</dbReference>
<dbReference type="FunFam" id="3.30.1490.20:FF:000020">
    <property type="entry name" value="Protein lysine acetyltransferase"/>
    <property type="match status" value="1"/>
</dbReference>
<dbReference type="AlphaFoldDB" id="A0A556B0C1"/>
<dbReference type="GO" id="GO:0005524">
    <property type="term" value="F:ATP binding"/>
    <property type="evidence" value="ECO:0007669"/>
    <property type="project" value="UniProtKB-KW"/>
</dbReference>